<proteinExistence type="predicted"/>
<name>A0A0E0L3G8_ORYPU</name>
<dbReference type="Gramene" id="OPUNC05G17030.1">
    <property type="protein sequence ID" value="OPUNC05G17030.1"/>
    <property type="gene ID" value="OPUNC05G17030"/>
</dbReference>
<dbReference type="HOGENOM" id="CLU_1470453_0_0_1"/>
<evidence type="ECO:0000313" key="1">
    <source>
        <dbReference type="EnsemblPlants" id="OPUNC05G17030.1"/>
    </source>
</evidence>
<protein>
    <submittedName>
        <fullName evidence="1">Uncharacterized protein</fullName>
    </submittedName>
</protein>
<keyword evidence="2" id="KW-1185">Reference proteome</keyword>
<reference evidence="1" key="2">
    <citation type="submission" date="2018-05" db="EMBL/GenBank/DDBJ databases">
        <title>OpunRS2 (Oryza punctata Reference Sequence Version 2).</title>
        <authorList>
            <person name="Zhang J."/>
            <person name="Kudrna D."/>
            <person name="Lee S."/>
            <person name="Talag J."/>
            <person name="Welchert J."/>
            <person name="Wing R.A."/>
        </authorList>
    </citation>
    <scope>NUCLEOTIDE SEQUENCE [LARGE SCALE GENOMIC DNA]</scope>
</reference>
<dbReference type="AlphaFoldDB" id="A0A0E0L3G8"/>
<organism evidence="1">
    <name type="scientific">Oryza punctata</name>
    <name type="common">Red rice</name>
    <dbReference type="NCBI Taxonomy" id="4537"/>
    <lineage>
        <taxon>Eukaryota</taxon>
        <taxon>Viridiplantae</taxon>
        <taxon>Streptophyta</taxon>
        <taxon>Embryophyta</taxon>
        <taxon>Tracheophyta</taxon>
        <taxon>Spermatophyta</taxon>
        <taxon>Magnoliopsida</taxon>
        <taxon>Liliopsida</taxon>
        <taxon>Poales</taxon>
        <taxon>Poaceae</taxon>
        <taxon>BOP clade</taxon>
        <taxon>Oryzoideae</taxon>
        <taxon>Oryzeae</taxon>
        <taxon>Oryzinae</taxon>
        <taxon>Oryza</taxon>
    </lineage>
</organism>
<sequence length="184" mass="19790">MNTEILNYQTLVAELVGTIRRQQNASQLIAPACACEMRRVDAMGIFWDATLRGLELGLHLVGLDLFNSPNGPFTKAQYERPNFGGPLVWPIHVAGSLRHGDGARRGDPHGGVVLRHGFPPAEAAAFAGHIKDDDDDVPLPSRMEAEDASRLAALVSHTIAACRTAKRRPLPTRFLPGNAAAALA</sequence>
<accession>A0A0E0L3G8</accession>
<dbReference type="Proteomes" id="UP000026962">
    <property type="component" value="Chromosome 5"/>
</dbReference>
<reference evidence="1" key="1">
    <citation type="submission" date="2015-04" db="UniProtKB">
        <authorList>
            <consortium name="EnsemblPlants"/>
        </authorList>
    </citation>
    <scope>IDENTIFICATION</scope>
</reference>
<dbReference type="EnsemblPlants" id="OPUNC05G17030.1">
    <property type="protein sequence ID" value="OPUNC05G17030.1"/>
    <property type="gene ID" value="OPUNC05G17030"/>
</dbReference>
<evidence type="ECO:0000313" key="2">
    <source>
        <dbReference type="Proteomes" id="UP000026962"/>
    </source>
</evidence>